<dbReference type="InterPro" id="IPR002933">
    <property type="entry name" value="Peptidase_M20"/>
</dbReference>
<comment type="caution">
    <text evidence="5">The sequence shown here is derived from an EMBL/GenBank/DDBJ whole genome shotgun (WGS) entry which is preliminary data.</text>
</comment>
<evidence type="ECO:0000256" key="2">
    <source>
        <dbReference type="ARBA" id="ARBA00022723"/>
    </source>
</evidence>
<dbReference type="Gene3D" id="3.30.70.360">
    <property type="match status" value="1"/>
</dbReference>
<sequence>MNTNDAKNHLDKVLDTIDANIDASIERLFELIRIPSVSTDPAYAADCRRAADWLAGELSGLGFEASVRDTARHPMVVGHDHSGEGPHVLFYGHYDVQPVDPLSLWNSDPFEPKLVPQLNGDTHIVARGASDDKGQLLTFVEACRAWKAVTGKLPIRVSTLFEGEEEISSPSLAPFLEKTSEELKADVVLVCDTDMWDAETPAVTTMLRGVLKEEIEITCADRDLHSGIYGNAARNALQVLSDIISSLRTPDGGVAVEGFYDGVEELPAAVKAQWQRLPFDEKGFLGDVGLSIPAGERGRSILEQVWARPTCEIHGIIGGYTDEGFKTVIPAKAKAKLSFRLVAGQDPEKIRVAFHTHVRARMPEDCKVEFLDHGASPATVMPIDGALLQKALGALTVEWEREAAIAGTGGSIPILGEFKRKLGMDSLLIGFARFDNRIHSPNEKYDLSSYRKGIRSWARILAAFAERD</sequence>
<dbReference type="AlphaFoldDB" id="A0A7C9R9F4"/>
<dbReference type="GO" id="GO:0046872">
    <property type="term" value="F:metal ion binding"/>
    <property type="evidence" value="ECO:0007669"/>
    <property type="project" value="UniProtKB-KW"/>
</dbReference>
<dbReference type="InterPro" id="IPR051458">
    <property type="entry name" value="Cyt/Met_Dipeptidase"/>
</dbReference>
<dbReference type="InterPro" id="IPR011650">
    <property type="entry name" value="Peptidase_M20_dimer"/>
</dbReference>
<accession>A0A7C9R9F4</accession>
<dbReference type="GO" id="GO:0008233">
    <property type="term" value="F:peptidase activity"/>
    <property type="evidence" value="ECO:0007669"/>
    <property type="project" value="UniProtKB-KW"/>
</dbReference>
<dbReference type="Gene3D" id="3.40.630.10">
    <property type="entry name" value="Zn peptidases"/>
    <property type="match status" value="1"/>
</dbReference>
<dbReference type="PANTHER" id="PTHR43270:SF12">
    <property type="entry name" value="SUCCINYL-DIAMINOPIMELATE DESUCCINYLASE"/>
    <property type="match status" value="1"/>
</dbReference>
<keyword evidence="1" id="KW-0645">Protease</keyword>
<dbReference type="Pfam" id="PF01546">
    <property type="entry name" value="Peptidase_M20"/>
    <property type="match status" value="1"/>
</dbReference>
<dbReference type="NCBIfam" id="NF005914">
    <property type="entry name" value="PRK07907.1"/>
    <property type="match status" value="1"/>
</dbReference>
<dbReference type="Pfam" id="PF07687">
    <property type="entry name" value="M20_dimer"/>
    <property type="match status" value="1"/>
</dbReference>
<organism evidence="5 6">
    <name type="scientific">Mesorhizobium zhangyense</name>
    <dbReference type="NCBI Taxonomy" id="1776730"/>
    <lineage>
        <taxon>Bacteria</taxon>
        <taxon>Pseudomonadati</taxon>
        <taxon>Pseudomonadota</taxon>
        <taxon>Alphaproteobacteria</taxon>
        <taxon>Hyphomicrobiales</taxon>
        <taxon>Phyllobacteriaceae</taxon>
        <taxon>Mesorhizobium</taxon>
    </lineage>
</organism>
<keyword evidence="3 5" id="KW-0378">Hydrolase</keyword>
<evidence type="ECO:0000256" key="3">
    <source>
        <dbReference type="ARBA" id="ARBA00022801"/>
    </source>
</evidence>
<evidence type="ECO:0000313" key="5">
    <source>
        <dbReference type="EMBL" id="NGN43461.1"/>
    </source>
</evidence>
<name>A0A7C9R9F4_9HYPH</name>
<dbReference type="GO" id="GO:0006508">
    <property type="term" value="P:proteolysis"/>
    <property type="evidence" value="ECO:0007669"/>
    <property type="project" value="UniProtKB-KW"/>
</dbReference>
<evidence type="ECO:0000259" key="4">
    <source>
        <dbReference type="Pfam" id="PF07687"/>
    </source>
</evidence>
<dbReference type="EMBL" id="JAAKZG010000009">
    <property type="protein sequence ID" value="NGN43461.1"/>
    <property type="molecule type" value="Genomic_DNA"/>
</dbReference>
<evidence type="ECO:0000256" key="1">
    <source>
        <dbReference type="ARBA" id="ARBA00022670"/>
    </source>
</evidence>
<keyword evidence="6" id="KW-1185">Reference proteome</keyword>
<feature type="domain" description="Peptidase M20 dimerisation" evidence="4">
    <location>
        <begin position="215"/>
        <end position="365"/>
    </location>
</feature>
<protein>
    <submittedName>
        <fullName evidence="5">M20/M25/M40 family metallo-hydrolase</fullName>
    </submittedName>
</protein>
<dbReference type="SUPFAM" id="SSF53187">
    <property type="entry name" value="Zn-dependent exopeptidases"/>
    <property type="match status" value="1"/>
</dbReference>
<dbReference type="Proteomes" id="UP000481252">
    <property type="component" value="Unassembled WGS sequence"/>
</dbReference>
<keyword evidence="2" id="KW-0479">Metal-binding</keyword>
<proteinExistence type="predicted"/>
<dbReference type="RefSeq" id="WP_165119878.1">
    <property type="nucleotide sequence ID" value="NZ_JAAKZG010000009.1"/>
</dbReference>
<reference evidence="5 6" key="1">
    <citation type="submission" date="2020-02" db="EMBL/GenBank/DDBJ databases">
        <title>Genome sequence of the type strain CGMCC 1.15528 of Mesorhizobium zhangyense.</title>
        <authorList>
            <person name="Gao J."/>
            <person name="Sun J."/>
        </authorList>
    </citation>
    <scope>NUCLEOTIDE SEQUENCE [LARGE SCALE GENOMIC DNA]</scope>
    <source>
        <strain evidence="5 6">CGMCC 1.15528</strain>
    </source>
</reference>
<gene>
    <name evidence="5" type="ORF">G6N74_20525</name>
</gene>
<dbReference type="NCBIfam" id="NF006579">
    <property type="entry name" value="PRK09104.1"/>
    <property type="match status" value="1"/>
</dbReference>
<dbReference type="PANTHER" id="PTHR43270">
    <property type="entry name" value="BETA-ALA-HIS DIPEPTIDASE"/>
    <property type="match status" value="1"/>
</dbReference>
<evidence type="ECO:0000313" key="6">
    <source>
        <dbReference type="Proteomes" id="UP000481252"/>
    </source>
</evidence>